<gene>
    <name evidence="2" type="ORF">LL038_03180</name>
</gene>
<evidence type="ECO:0000313" key="2">
    <source>
        <dbReference type="EMBL" id="WAG61270.1"/>
    </source>
</evidence>
<dbReference type="Proteomes" id="UP001164733">
    <property type="component" value="Chromosome"/>
</dbReference>
<reference evidence="2" key="1">
    <citation type="submission" date="2021-11" db="EMBL/GenBank/DDBJ databases">
        <title>Clostridia strains as spoilage organisms.</title>
        <authorList>
            <person name="Wambui J."/>
            <person name="Stevens M.J.A."/>
            <person name="Stephan R."/>
        </authorList>
    </citation>
    <scope>NUCLEOTIDE SEQUENCE</scope>
    <source>
        <strain evidence="2">CF009</strain>
    </source>
</reference>
<evidence type="ECO:0000256" key="1">
    <source>
        <dbReference type="SAM" id="Phobius"/>
    </source>
</evidence>
<protein>
    <submittedName>
        <fullName evidence="2">Type II secretion system GspH family protein</fullName>
    </submittedName>
</protein>
<evidence type="ECO:0000313" key="3">
    <source>
        <dbReference type="Proteomes" id="UP001164733"/>
    </source>
</evidence>
<proteinExistence type="predicted"/>
<sequence>MIKKGFTLVEIIIVMALVFLMIGVVDGMFISYVKNYKISVVQNNGFNYLSEAIATIEKEVNYLARDVITEENVIKINNTNGNDIKYIKCINSKLYVLYGTMYKSLNDSSSKALIVDNVKEFVAIKSGKNIYIKIIWCNGQSIERCLVIENAN</sequence>
<dbReference type="RefSeq" id="WP_216122470.1">
    <property type="nucleotide sequence ID" value="NZ_CP086239.1"/>
</dbReference>
<dbReference type="NCBIfam" id="TIGR02532">
    <property type="entry name" value="IV_pilin_GFxxxE"/>
    <property type="match status" value="1"/>
</dbReference>
<dbReference type="AlphaFoldDB" id="A0AA47I7W5"/>
<keyword evidence="1" id="KW-1133">Transmembrane helix</keyword>
<keyword evidence="1" id="KW-0812">Transmembrane</keyword>
<dbReference type="InterPro" id="IPR012902">
    <property type="entry name" value="N_methyl_site"/>
</dbReference>
<keyword evidence="1" id="KW-0472">Membrane</keyword>
<dbReference type="EMBL" id="CP086239">
    <property type="protein sequence ID" value="WAG61270.1"/>
    <property type="molecule type" value="Genomic_DNA"/>
</dbReference>
<feature type="transmembrane region" description="Helical" evidence="1">
    <location>
        <begin position="12"/>
        <end position="33"/>
    </location>
</feature>
<name>A0AA47I7W5_9CLOT</name>
<dbReference type="PROSITE" id="PS00409">
    <property type="entry name" value="PROKAR_NTER_METHYL"/>
    <property type="match status" value="1"/>
</dbReference>
<accession>A0AA47I7W5</accession>
<organism evidence="2 3">
    <name type="scientific">Clostridium estertheticum</name>
    <dbReference type="NCBI Taxonomy" id="238834"/>
    <lineage>
        <taxon>Bacteria</taxon>
        <taxon>Bacillati</taxon>
        <taxon>Bacillota</taxon>
        <taxon>Clostridia</taxon>
        <taxon>Eubacteriales</taxon>
        <taxon>Clostridiaceae</taxon>
        <taxon>Clostridium</taxon>
    </lineage>
</organism>